<sequence>MPVTAGEIEQAIREAIPITHVEVEDNSSGCGEKYAVLIVSKEFEGKTTLARHRMVNQLLKSQIAQIHAFTQKTLTPQQWEESQKGPKTAA</sequence>
<proteinExistence type="predicted"/>
<keyword evidence="2" id="KW-1185">Reference proteome</keyword>
<dbReference type="EMBL" id="JAGFNK010000797">
    <property type="protein sequence ID" value="KAI9439465.1"/>
    <property type="molecule type" value="Genomic_DNA"/>
</dbReference>
<dbReference type="Proteomes" id="UP001207468">
    <property type="component" value="Unassembled WGS sequence"/>
</dbReference>
<comment type="caution">
    <text evidence="1">The sequence shown here is derived from an EMBL/GenBank/DDBJ whole genome shotgun (WGS) entry which is preliminary data.</text>
</comment>
<organism evidence="1 2">
    <name type="scientific">Russula earlei</name>
    <dbReference type="NCBI Taxonomy" id="71964"/>
    <lineage>
        <taxon>Eukaryota</taxon>
        <taxon>Fungi</taxon>
        <taxon>Dikarya</taxon>
        <taxon>Basidiomycota</taxon>
        <taxon>Agaricomycotina</taxon>
        <taxon>Agaricomycetes</taxon>
        <taxon>Russulales</taxon>
        <taxon>Russulaceae</taxon>
        <taxon>Russula</taxon>
    </lineage>
</organism>
<gene>
    <name evidence="1" type="ORF">F5148DRAFT_846978</name>
</gene>
<reference evidence="1" key="1">
    <citation type="submission" date="2021-03" db="EMBL/GenBank/DDBJ databases">
        <title>Evolutionary priming and transition to the ectomycorrhizal habit in an iconic lineage of mushroom-forming fungi: is preadaptation a requirement?</title>
        <authorList>
            <consortium name="DOE Joint Genome Institute"/>
            <person name="Looney B.P."/>
            <person name="Miyauchi S."/>
            <person name="Morin E."/>
            <person name="Drula E."/>
            <person name="Courty P.E."/>
            <person name="Chicoki N."/>
            <person name="Fauchery L."/>
            <person name="Kohler A."/>
            <person name="Kuo A."/>
            <person name="LaButti K."/>
            <person name="Pangilinan J."/>
            <person name="Lipzen A."/>
            <person name="Riley R."/>
            <person name="Andreopoulos W."/>
            <person name="He G."/>
            <person name="Johnson J."/>
            <person name="Barry K.W."/>
            <person name="Grigoriev I.V."/>
            <person name="Nagy L."/>
            <person name="Hibbett D."/>
            <person name="Henrissat B."/>
            <person name="Matheny P.B."/>
            <person name="Labbe J."/>
            <person name="Martin A.F."/>
        </authorList>
    </citation>
    <scope>NUCLEOTIDE SEQUENCE</scope>
    <source>
        <strain evidence="1">BPL698</strain>
    </source>
</reference>
<evidence type="ECO:0000313" key="1">
    <source>
        <dbReference type="EMBL" id="KAI9439465.1"/>
    </source>
</evidence>
<name>A0ACC0TTW8_9AGAM</name>
<protein>
    <submittedName>
        <fullName evidence="1">Bola protein</fullName>
    </submittedName>
</protein>
<accession>A0ACC0TTW8</accession>
<evidence type="ECO:0000313" key="2">
    <source>
        <dbReference type="Proteomes" id="UP001207468"/>
    </source>
</evidence>